<evidence type="ECO:0000256" key="2">
    <source>
        <dbReference type="SAM" id="MobiDB-lite"/>
    </source>
</evidence>
<dbReference type="EMBL" id="JAXOVC010000001">
    <property type="protein sequence ID" value="KAK4506385.1"/>
    <property type="molecule type" value="Genomic_DNA"/>
</dbReference>
<gene>
    <name evidence="3" type="ORF">PRZ48_000115</name>
</gene>
<feature type="compositionally biased region" description="Polar residues" evidence="2">
    <location>
        <begin position="227"/>
        <end position="244"/>
    </location>
</feature>
<feature type="region of interest" description="Disordered" evidence="2">
    <location>
        <begin position="25"/>
        <end position="58"/>
    </location>
</feature>
<keyword evidence="1" id="KW-0175">Coiled coil</keyword>
<evidence type="ECO:0000313" key="3">
    <source>
        <dbReference type="EMBL" id="KAK4506385.1"/>
    </source>
</evidence>
<evidence type="ECO:0000313" key="4">
    <source>
        <dbReference type="Proteomes" id="UP001305779"/>
    </source>
</evidence>
<feature type="compositionally biased region" description="Basic and acidic residues" evidence="2">
    <location>
        <begin position="188"/>
        <end position="199"/>
    </location>
</feature>
<organism evidence="3 4">
    <name type="scientific">Zasmidium cellare</name>
    <name type="common">Wine cellar mold</name>
    <name type="synonym">Racodium cellare</name>
    <dbReference type="NCBI Taxonomy" id="395010"/>
    <lineage>
        <taxon>Eukaryota</taxon>
        <taxon>Fungi</taxon>
        <taxon>Dikarya</taxon>
        <taxon>Ascomycota</taxon>
        <taxon>Pezizomycotina</taxon>
        <taxon>Dothideomycetes</taxon>
        <taxon>Dothideomycetidae</taxon>
        <taxon>Mycosphaerellales</taxon>
        <taxon>Mycosphaerellaceae</taxon>
        <taxon>Zasmidium</taxon>
    </lineage>
</organism>
<feature type="coiled-coil region" evidence="1">
    <location>
        <begin position="126"/>
        <end position="163"/>
    </location>
</feature>
<name>A0ABR0EZ91_ZASCE</name>
<protein>
    <submittedName>
        <fullName evidence="3">Uncharacterized protein</fullName>
    </submittedName>
</protein>
<proteinExistence type="predicted"/>
<dbReference type="Proteomes" id="UP001305779">
    <property type="component" value="Unassembled WGS sequence"/>
</dbReference>
<accession>A0ABR0EZ91</accession>
<sequence length="451" mass="49427">MTGGRTAGKMVMEFIRRQCHKGKQLLPHRASLARRRRSPRDQPPAGITSSAPDIVDNGPKPVISGALAAELSNVVLSVRKLELEDADTDAQISALDEEAFELHIAMMPLESQLGQARRASGPAAEIARLEAELAPMQEHFEQLKAEQQALHDEQADIHESQRRALLSLYATVEPMLVEHGLIQPLDEANGRNRRSEDKAQTPLAQPKAQNTVAIAPQGTPSSDDESATSLKPTSVQWQSSSIPTPTKAPVADSQKATKTDYLIAKAILHSAEDDFDFRSESFQQNRDEIEYQKVSRGKNISDESLLQLDMQELTETRRLATALAEAEANFTKAKEACLAANISIAASDLESGFLDDVDDGYRMSEENDIIASVNPAGVTRWMEQIPDGLEVDPDSDCQSDAQDAEIDWDARSVEIEDSASMVAEGASRRRIDKWREMCHGAEVVGLHAMGL</sequence>
<evidence type="ECO:0000256" key="1">
    <source>
        <dbReference type="SAM" id="Coils"/>
    </source>
</evidence>
<reference evidence="3 4" key="1">
    <citation type="journal article" date="2023" name="G3 (Bethesda)">
        <title>A chromosome-level genome assembly of Zasmidium syzygii isolated from banana leaves.</title>
        <authorList>
            <person name="van Westerhoven A.C."/>
            <person name="Mehrabi R."/>
            <person name="Talebi R."/>
            <person name="Steentjes M.B.F."/>
            <person name="Corcolon B."/>
            <person name="Chong P.A."/>
            <person name="Kema G.H.J."/>
            <person name="Seidl M.F."/>
        </authorList>
    </citation>
    <scope>NUCLEOTIDE SEQUENCE [LARGE SCALE GENOMIC DNA]</scope>
    <source>
        <strain evidence="3 4">P124</strain>
    </source>
</reference>
<keyword evidence="4" id="KW-1185">Reference proteome</keyword>
<comment type="caution">
    <text evidence="3">The sequence shown here is derived from an EMBL/GenBank/DDBJ whole genome shotgun (WGS) entry which is preliminary data.</text>
</comment>
<feature type="region of interest" description="Disordered" evidence="2">
    <location>
        <begin position="183"/>
        <end position="254"/>
    </location>
</feature>